<comment type="caution">
    <text evidence="2">The sequence shown here is derived from an EMBL/GenBank/DDBJ whole genome shotgun (WGS) entry which is preliminary data.</text>
</comment>
<dbReference type="EMBL" id="JAACNO010002552">
    <property type="protein sequence ID" value="KAF4132382.1"/>
    <property type="molecule type" value="Genomic_DNA"/>
</dbReference>
<dbReference type="AlphaFoldDB" id="A0A8S9TXY1"/>
<dbReference type="Proteomes" id="UP000704712">
    <property type="component" value="Unassembled WGS sequence"/>
</dbReference>
<keyword evidence="1" id="KW-0472">Membrane</keyword>
<name>A0A8S9TXY1_PHYIN</name>
<organism evidence="2 3">
    <name type="scientific">Phytophthora infestans</name>
    <name type="common">Potato late blight agent</name>
    <name type="synonym">Botrytis infestans</name>
    <dbReference type="NCBI Taxonomy" id="4787"/>
    <lineage>
        <taxon>Eukaryota</taxon>
        <taxon>Sar</taxon>
        <taxon>Stramenopiles</taxon>
        <taxon>Oomycota</taxon>
        <taxon>Peronosporomycetes</taxon>
        <taxon>Peronosporales</taxon>
        <taxon>Peronosporaceae</taxon>
        <taxon>Phytophthora</taxon>
    </lineage>
</organism>
<keyword evidence="1" id="KW-0812">Transmembrane</keyword>
<evidence type="ECO:0000313" key="2">
    <source>
        <dbReference type="EMBL" id="KAF4132382.1"/>
    </source>
</evidence>
<keyword evidence="1" id="KW-1133">Transmembrane helix</keyword>
<accession>A0A8S9TXY1</accession>
<protein>
    <submittedName>
        <fullName evidence="2">Putative DDE Tnp4 domain-containing protein</fullName>
    </submittedName>
</protein>
<gene>
    <name evidence="2" type="ORF">GN958_ATG18499</name>
</gene>
<proteinExistence type="predicted"/>
<feature type="transmembrane region" description="Helical" evidence="1">
    <location>
        <begin position="218"/>
        <end position="240"/>
    </location>
</feature>
<evidence type="ECO:0000256" key="1">
    <source>
        <dbReference type="SAM" id="Phobius"/>
    </source>
</evidence>
<sequence length="277" mass="31635">MDIGEVLYHLERFLCMRASDDRDPVPSKDRRRLRCSCARDREDRRCFATTAYDRHSLICPSSSPRSDLNASQAPSFSKLTRRTCCGIRSKTRDKMVFDHRMVERLKQSSADAIFTKVGRRRNCFGFIDGTVRRICRPTRHQKQAIIMANGLIVSLCGPAKGLRHYGYMLRASEMAAEKENSPAVLTNAQTQFNLDLSKARIAVWLEWKYFTLPNNIKVLKAAVGLLSFVAAFLTNCLSCVRRRNKSSKYFWCSLSTHLCYLADISHGVVDEADYREG</sequence>
<reference evidence="2" key="1">
    <citation type="submission" date="2020-03" db="EMBL/GenBank/DDBJ databases">
        <title>Hybrid Assembly of Korean Phytophthora infestans isolates.</title>
        <authorList>
            <person name="Prokchorchik M."/>
            <person name="Lee Y."/>
            <person name="Seo J."/>
            <person name="Cho J.-H."/>
            <person name="Park Y.-E."/>
            <person name="Jang D.-C."/>
            <person name="Im J.-S."/>
            <person name="Choi J.-G."/>
            <person name="Park H.-J."/>
            <person name="Lee G.-B."/>
            <person name="Lee Y.-G."/>
            <person name="Hong S.-Y."/>
            <person name="Cho K."/>
            <person name="Sohn K.H."/>
        </authorList>
    </citation>
    <scope>NUCLEOTIDE SEQUENCE</scope>
    <source>
        <strain evidence="2">KR_2_A2</strain>
    </source>
</reference>
<evidence type="ECO:0000313" key="3">
    <source>
        <dbReference type="Proteomes" id="UP000704712"/>
    </source>
</evidence>